<keyword evidence="3" id="KW-1185">Reference proteome</keyword>
<dbReference type="KEGG" id="micc:AUP74_01607"/>
<name>A0A1C9W7C1_9GAMM</name>
<dbReference type="EMBL" id="CP014143">
    <property type="protein sequence ID" value="AOS97042.1"/>
    <property type="molecule type" value="Genomic_DNA"/>
</dbReference>
<dbReference type="RefSeq" id="WP_069947111.1">
    <property type="nucleotide sequence ID" value="NZ_CP014143.1"/>
</dbReference>
<reference evidence="3" key="1">
    <citation type="submission" date="2016-01" db="EMBL/GenBank/DDBJ databases">
        <title>Complete genome sequence of Microbulbifer sp. CCB-MM1, a halophile isolated from Matang Mangrove Forest, Perak.</title>
        <authorList>
            <person name="Moh T.H."/>
            <person name="Dinesh B."/>
            <person name="Lau N.-S."/>
            <person name="Go F."/>
            <person name="Alexander Chong S.-C."/>
        </authorList>
    </citation>
    <scope>NUCLEOTIDE SEQUENCE [LARGE SCALE GENOMIC DNA]</scope>
    <source>
        <strain evidence="3">CCB-MM1</strain>
    </source>
</reference>
<dbReference type="OrthoDB" id="9798884at2"/>
<dbReference type="InterPro" id="IPR029058">
    <property type="entry name" value="AB_hydrolase_fold"/>
</dbReference>
<dbReference type="Proteomes" id="UP000095672">
    <property type="component" value="Chromosome"/>
</dbReference>
<accession>A0A1C9W7C1</accession>
<evidence type="ECO:0000313" key="2">
    <source>
        <dbReference type="EMBL" id="AOS97042.1"/>
    </source>
</evidence>
<dbReference type="Gene3D" id="3.40.50.1820">
    <property type="entry name" value="alpha/beta hydrolase"/>
    <property type="match status" value="1"/>
</dbReference>
<sequence>MKKILKVFALGVLSLLIATGGFAFYLYQTNDFVSAVVDNDESRLFYFPVKEMRRMEVLAYEEIPLRVAEDVTIYSYFFKPETDSVRATIFFLHGSGGNVSLYLPAIQPLVESGFQVYALDWRGFGKSGGKPTHLNVLEDSKIAFADMRSREEVKSTPVVVLGQSLGGQVAVGLTRELQEQVTALVLDGSVASFSTVAADNTPVEFLRQRAESHPEDFHQPYTAAEDIREITAIPKLIIQSRDDTNVRPERGQTLFANAREPKAFWQTEGKHIHTLMKYPDETVSKIEQLLN</sequence>
<protein>
    <submittedName>
        <fullName evidence="2">Haloalkane dehalogenase</fullName>
    </submittedName>
</protein>
<dbReference type="AlphaFoldDB" id="A0A1C9W7C1"/>
<gene>
    <name evidence="2" type="ORF">AUP74_01607</name>
</gene>
<dbReference type="PANTHER" id="PTHR12277:SF81">
    <property type="entry name" value="PROTEIN ABHD13"/>
    <property type="match status" value="1"/>
</dbReference>
<dbReference type="PANTHER" id="PTHR12277">
    <property type="entry name" value="ALPHA/BETA HYDROLASE DOMAIN-CONTAINING PROTEIN"/>
    <property type="match status" value="1"/>
</dbReference>
<feature type="domain" description="Serine aminopeptidase S33" evidence="1">
    <location>
        <begin position="84"/>
        <end position="190"/>
    </location>
</feature>
<organism evidence="2 3">
    <name type="scientific">Microbulbifer aggregans</name>
    <dbReference type="NCBI Taxonomy" id="1769779"/>
    <lineage>
        <taxon>Bacteria</taxon>
        <taxon>Pseudomonadati</taxon>
        <taxon>Pseudomonadota</taxon>
        <taxon>Gammaproteobacteria</taxon>
        <taxon>Cellvibrionales</taxon>
        <taxon>Microbulbiferaceae</taxon>
        <taxon>Microbulbifer</taxon>
    </lineage>
</organism>
<dbReference type="InterPro" id="IPR022742">
    <property type="entry name" value="Hydrolase_4"/>
</dbReference>
<evidence type="ECO:0000259" key="1">
    <source>
        <dbReference type="Pfam" id="PF12146"/>
    </source>
</evidence>
<dbReference type="SUPFAM" id="SSF53474">
    <property type="entry name" value="alpha/beta-Hydrolases"/>
    <property type="match status" value="1"/>
</dbReference>
<dbReference type="Pfam" id="PF12146">
    <property type="entry name" value="Hydrolase_4"/>
    <property type="match status" value="1"/>
</dbReference>
<evidence type="ECO:0000313" key="3">
    <source>
        <dbReference type="Proteomes" id="UP000095672"/>
    </source>
</evidence>
<proteinExistence type="predicted"/>
<dbReference type="STRING" id="1769779.AUP74_01607"/>